<organism evidence="1">
    <name type="scientific">bioreactor metagenome</name>
    <dbReference type="NCBI Taxonomy" id="1076179"/>
    <lineage>
        <taxon>unclassified sequences</taxon>
        <taxon>metagenomes</taxon>
        <taxon>ecological metagenomes</taxon>
    </lineage>
</organism>
<comment type="caution">
    <text evidence="1">The sequence shown here is derived from an EMBL/GenBank/DDBJ whole genome shotgun (WGS) entry which is preliminary data.</text>
</comment>
<sequence>MHIDEEVAFAVAVDCFLIVFRAAHVRIVVPAGQHTAHFVVRIDFMRNLCGSCTRDQLVMGSLIFDLFLVFTLFKDDAATDKWLVEQNIDFIDRQPVIHQSLITRQYGSSIFDVKTDQIAVAP</sequence>
<protein>
    <submittedName>
        <fullName evidence="1">Uncharacterized protein</fullName>
    </submittedName>
</protein>
<name>A0A645BZW1_9ZZZZ</name>
<reference evidence="1" key="1">
    <citation type="submission" date="2019-08" db="EMBL/GenBank/DDBJ databases">
        <authorList>
            <person name="Kucharzyk K."/>
            <person name="Murdoch R.W."/>
            <person name="Higgins S."/>
            <person name="Loffler F."/>
        </authorList>
    </citation>
    <scope>NUCLEOTIDE SEQUENCE</scope>
</reference>
<dbReference type="AlphaFoldDB" id="A0A645BZW1"/>
<dbReference type="EMBL" id="VSSQ01023705">
    <property type="protein sequence ID" value="MPM70805.1"/>
    <property type="molecule type" value="Genomic_DNA"/>
</dbReference>
<accession>A0A645BZW1</accession>
<evidence type="ECO:0000313" key="1">
    <source>
        <dbReference type="EMBL" id="MPM70805.1"/>
    </source>
</evidence>
<gene>
    <name evidence="1" type="ORF">SDC9_117765</name>
</gene>
<proteinExistence type="predicted"/>